<organism evidence="1 2">
    <name type="scientific">Sulfitobacter pacificus</name>
    <dbReference type="NCBI Taxonomy" id="1499314"/>
    <lineage>
        <taxon>Bacteria</taxon>
        <taxon>Pseudomonadati</taxon>
        <taxon>Pseudomonadota</taxon>
        <taxon>Alphaproteobacteria</taxon>
        <taxon>Rhodobacterales</taxon>
        <taxon>Roseobacteraceae</taxon>
        <taxon>Sulfitobacter</taxon>
    </lineage>
</organism>
<reference evidence="1" key="1">
    <citation type="journal article" date="2014" name="Int. J. Syst. Evol. Microbiol.">
        <title>Complete genome of a new Firmicutes species belonging to the dominant human colonic microbiota ('Ruminococcus bicirculans') reveals two chromosomes and a selective capacity to utilize plant glucans.</title>
        <authorList>
            <consortium name="NISC Comparative Sequencing Program"/>
            <person name="Wegmann U."/>
            <person name="Louis P."/>
            <person name="Goesmann A."/>
            <person name="Henrissat B."/>
            <person name="Duncan S.H."/>
            <person name="Flint H.J."/>
        </authorList>
    </citation>
    <scope>NUCLEOTIDE SEQUENCE</scope>
    <source>
        <strain evidence="1">NBRC 109915</strain>
    </source>
</reference>
<evidence type="ECO:0000313" key="1">
    <source>
        <dbReference type="EMBL" id="GLQ29174.1"/>
    </source>
</evidence>
<proteinExistence type="predicted"/>
<name>A0ABQ5VPT3_9RHOB</name>
<reference evidence="1" key="2">
    <citation type="submission" date="2023-01" db="EMBL/GenBank/DDBJ databases">
        <title>Draft genome sequence of Sulfitobacter pacificus strain NBRC 109915.</title>
        <authorList>
            <person name="Sun Q."/>
            <person name="Mori K."/>
        </authorList>
    </citation>
    <scope>NUCLEOTIDE SEQUENCE</scope>
    <source>
        <strain evidence="1">NBRC 109915</strain>
    </source>
</reference>
<dbReference type="EMBL" id="BSNL01000007">
    <property type="protein sequence ID" value="GLQ29174.1"/>
    <property type="molecule type" value="Genomic_DNA"/>
</dbReference>
<comment type="caution">
    <text evidence="1">The sequence shown here is derived from an EMBL/GenBank/DDBJ whole genome shotgun (WGS) entry which is preliminary data.</text>
</comment>
<gene>
    <name evidence="1" type="ORF">GCM10007927_39770</name>
</gene>
<accession>A0ABQ5VPT3</accession>
<keyword evidence="2" id="KW-1185">Reference proteome</keyword>
<protein>
    <submittedName>
        <fullName evidence="1">Uncharacterized protein</fullName>
    </submittedName>
</protein>
<dbReference type="Proteomes" id="UP001161388">
    <property type="component" value="Unassembled WGS sequence"/>
</dbReference>
<evidence type="ECO:0000313" key="2">
    <source>
        <dbReference type="Proteomes" id="UP001161388"/>
    </source>
</evidence>
<sequence>MERVPPSSMQDNQVEKAPEICVQDACDDKQSERPSRLRRALGTRKLPALVGAGRTL</sequence>